<evidence type="ECO:0000259" key="15">
    <source>
        <dbReference type="PROSITE" id="PS51645"/>
    </source>
</evidence>
<evidence type="ECO:0000256" key="3">
    <source>
        <dbReference type="ARBA" id="ARBA00013149"/>
    </source>
</evidence>
<comment type="function">
    <text evidence="10">Involved in repair of UV radiation-induced DNA damage. Catalyzes the light-dependent monomerization (300-600 nm) of cyclobutyl pyrimidine dimers (in cis-syn configuration), which are formed between adjacent bases on the same DNA strand upon exposure to ultraviolet radiation.</text>
</comment>
<keyword evidence="16" id="KW-0456">Lyase</keyword>
<evidence type="ECO:0000256" key="11">
    <source>
        <dbReference type="ARBA" id="ARBA00083107"/>
    </source>
</evidence>
<dbReference type="SUPFAM" id="SSF48173">
    <property type="entry name" value="Cryptochrome/photolyase FAD-binding domain"/>
    <property type="match status" value="1"/>
</dbReference>
<feature type="binding site" evidence="12">
    <location>
        <position position="271"/>
    </location>
    <ligand>
        <name>FAD</name>
        <dbReference type="ChEBI" id="CHEBI:57692"/>
    </ligand>
</feature>
<dbReference type="InterPro" id="IPR036155">
    <property type="entry name" value="Crypto/Photolyase_N_sf"/>
</dbReference>
<dbReference type="InterPro" id="IPR006050">
    <property type="entry name" value="DNA_photolyase_N"/>
</dbReference>
<dbReference type="NCBIfam" id="NF007955">
    <property type="entry name" value="PRK10674.1"/>
    <property type="match status" value="1"/>
</dbReference>
<protein>
    <recommendedName>
        <fullName evidence="4">Deoxyribodipyrimidine photo-lyase</fullName>
        <ecNumber evidence="3">4.1.99.3</ecNumber>
    </recommendedName>
    <alternativeName>
        <fullName evidence="8">DNA photolyase</fullName>
    </alternativeName>
    <alternativeName>
        <fullName evidence="11">Photoreactivating enzyme</fullName>
    </alternativeName>
</protein>
<feature type="binding site" evidence="12">
    <location>
        <begin position="274"/>
        <end position="281"/>
    </location>
    <ligand>
        <name>FAD</name>
        <dbReference type="ChEBI" id="CHEBI:57692"/>
    </ligand>
</feature>
<dbReference type="InterPro" id="IPR014729">
    <property type="entry name" value="Rossmann-like_a/b/a_fold"/>
</dbReference>
<comment type="catalytic activity">
    <reaction evidence="9">
        <text>cyclobutadipyrimidine (in DNA) = 2 pyrimidine residues (in DNA).</text>
        <dbReference type="EC" id="4.1.99.3"/>
    </reaction>
</comment>
<evidence type="ECO:0000256" key="2">
    <source>
        <dbReference type="ARBA" id="ARBA00005862"/>
    </source>
</evidence>
<dbReference type="InterPro" id="IPR002081">
    <property type="entry name" value="Cryptochrome/DNA_photolyase_1"/>
</dbReference>
<comment type="cofactor">
    <cofactor evidence="12">
        <name>FAD</name>
        <dbReference type="ChEBI" id="CHEBI:57692"/>
    </cofactor>
    <text evidence="12">Binds 1 FAD per subunit.</text>
</comment>
<dbReference type="PROSITE" id="PS00394">
    <property type="entry name" value="DNA_PHOTOLYASES_1_1"/>
    <property type="match status" value="1"/>
</dbReference>
<dbReference type="KEGG" id="tcd:AAIA72_09890"/>
<proteinExistence type="inferred from homology"/>
<feature type="binding site" evidence="12">
    <location>
        <position position="220"/>
    </location>
    <ligand>
        <name>FAD</name>
        <dbReference type="ChEBI" id="CHEBI:57692"/>
    </ligand>
</feature>
<comment type="similarity">
    <text evidence="2">Belongs to the DNA photolyase class-1 family.</text>
</comment>
<evidence type="ECO:0000256" key="1">
    <source>
        <dbReference type="ARBA" id="ARBA00001932"/>
    </source>
</evidence>
<dbReference type="SUPFAM" id="SSF52425">
    <property type="entry name" value="Cryptochrome/photolyase, N-terminal domain"/>
    <property type="match status" value="1"/>
</dbReference>
<evidence type="ECO:0000256" key="8">
    <source>
        <dbReference type="ARBA" id="ARBA00031671"/>
    </source>
</evidence>
<dbReference type="RefSeq" id="WP_369600156.1">
    <property type="nucleotide sequence ID" value="NZ_CP154858.1"/>
</dbReference>
<dbReference type="Gene3D" id="1.25.40.80">
    <property type="match status" value="1"/>
</dbReference>
<reference evidence="16" key="1">
    <citation type="submission" date="2024-05" db="EMBL/GenBank/DDBJ databases">
        <title>Genome sequencing of novel strain.</title>
        <authorList>
            <person name="Ganbat D."/>
            <person name="Ganbat S."/>
            <person name="Lee S.-J."/>
        </authorList>
    </citation>
    <scope>NUCLEOTIDE SEQUENCE</scope>
    <source>
        <strain evidence="16">SMD15-11</strain>
    </source>
</reference>
<evidence type="ECO:0000256" key="10">
    <source>
        <dbReference type="ARBA" id="ARBA00059220"/>
    </source>
</evidence>
<dbReference type="PROSITE" id="PS00691">
    <property type="entry name" value="DNA_PHOTOLYASES_1_2"/>
    <property type="match status" value="1"/>
</dbReference>
<name>A0AB39UT50_9GAMM</name>
<dbReference type="PROSITE" id="PS51645">
    <property type="entry name" value="PHR_CRY_ALPHA_BETA"/>
    <property type="match status" value="1"/>
</dbReference>
<dbReference type="AlphaFoldDB" id="A0AB39UT50"/>
<evidence type="ECO:0000256" key="9">
    <source>
        <dbReference type="ARBA" id="ARBA00033999"/>
    </source>
</evidence>
<gene>
    <name evidence="16" type="primary">phrB</name>
    <name evidence="16" type="ORF">AAIA72_09890</name>
</gene>
<keyword evidence="6 12" id="KW-0274">FAD</keyword>
<sequence>MIGVWFRRDLRVADHPALSRAVAQARASGTGVRAVFVATPETWARHDRSPAWRRLVAARVQVLHGLLARAGVVLDHVVVPTFAEVPEVLESWCRTHQVDALWAHHEYEVDEVARDEAVARRLSIPFTRLHDRVLVVPGQVHTQQGDMFRVYTPFRRRWLQALQKNWQGVLPVPQAGPPLAETALPWPDWAPAEDAPVWPAEEDAIHARLERFVAQSLFNYAEQRDRPDLDGTSQVSPWLAIGALSPRQCVAALLEACPDALVNPASPGFSWLNELGWRDFYQHLIVAFPQLVRGQPFQAWTHAVAWRDAPRELDAWQAGRTGFPIVDAGMRQLAATGWMHNRVRMIVASFLTKDLLIHWQAGERHFMRHLVDGDFAANNGGWQWAASTGTDAQPYFRVFNPITQGQRYDPAGDYVRRWVPELARVPGKHVHTPHTWAQARGVQLDYPRPIVDHGAARLRALQAFEAAKSGRTPEPRQLEGI</sequence>
<dbReference type="PRINTS" id="PR00147">
    <property type="entry name" value="DNAPHOTLYASE"/>
</dbReference>
<dbReference type="EMBL" id="CP154858">
    <property type="protein sequence ID" value="XDT71117.1"/>
    <property type="molecule type" value="Genomic_DNA"/>
</dbReference>
<evidence type="ECO:0000256" key="13">
    <source>
        <dbReference type="PIRSR" id="PIRSR602081-2"/>
    </source>
</evidence>
<feature type="site" description="Electron transfer via tryptophanyl radical" evidence="13">
    <location>
        <position position="359"/>
    </location>
</feature>
<dbReference type="InterPro" id="IPR005101">
    <property type="entry name" value="Cryptochr/Photolyase_FAD-bd"/>
</dbReference>
<accession>A0AB39UT50</accession>
<dbReference type="EC" id="4.1.99.3" evidence="3"/>
<dbReference type="GO" id="GO:0071949">
    <property type="term" value="F:FAD binding"/>
    <property type="evidence" value="ECO:0007669"/>
    <property type="project" value="TreeGrafter"/>
</dbReference>
<evidence type="ECO:0000313" key="16">
    <source>
        <dbReference type="EMBL" id="XDT71117.1"/>
    </source>
</evidence>
<dbReference type="GO" id="GO:0000719">
    <property type="term" value="P:photoreactive repair"/>
    <property type="evidence" value="ECO:0007669"/>
    <property type="project" value="UniProtKB-ARBA"/>
</dbReference>
<dbReference type="Gene3D" id="3.40.50.620">
    <property type="entry name" value="HUPs"/>
    <property type="match status" value="1"/>
</dbReference>
<feature type="site" description="Electron transfer via tryptophanyl radical" evidence="13">
    <location>
        <position position="306"/>
    </location>
</feature>
<dbReference type="GO" id="GO:0003904">
    <property type="term" value="F:deoxyribodipyrimidine photo-lyase activity"/>
    <property type="evidence" value="ECO:0007669"/>
    <property type="project" value="UniProtKB-EC"/>
</dbReference>
<dbReference type="PANTHER" id="PTHR11455">
    <property type="entry name" value="CRYPTOCHROME"/>
    <property type="match status" value="1"/>
</dbReference>
<dbReference type="FunFam" id="1.10.579.10:FF:000003">
    <property type="entry name" value="Deoxyribodipyrimidine photo-lyase"/>
    <property type="match status" value="1"/>
</dbReference>
<feature type="binding site" evidence="12">
    <location>
        <begin position="372"/>
        <end position="374"/>
    </location>
    <ligand>
        <name>FAD</name>
        <dbReference type="ChEBI" id="CHEBI:57692"/>
    </ligand>
</feature>
<comment type="similarity">
    <text evidence="14">Belongs to the DNA photolyase family.</text>
</comment>
<keyword evidence="7 14" id="KW-0157">Chromophore</keyword>
<evidence type="ECO:0000256" key="14">
    <source>
        <dbReference type="RuleBase" id="RU004182"/>
    </source>
</evidence>
<dbReference type="GO" id="GO:0003677">
    <property type="term" value="F:DNA binding"/>
    <property type="evidence" value="ECO:0007669"/>
    <property type="project" value="TreeGrafter"/>
</dbReference>
<feature type="domain" description="Photolyase/cryptochrome alpha/beta" evidence="15">
    <location>
        <begin position="1"/>
        <end position="134"/>
    </location>
</feature>
<dbReference type="GO" id="GO:0009416">
    <property type="term" value="P:response to light stimulus"/>
    <property type="evidence" value="ECO:0007669"/>
    <property type="project" value="TreeGrafter"/>
</dbReference>
<keyword evidence="5 12" id="KW-0285">Flavoprotein</keyword>
<evidence type="ECO:0000256" key="6">
    <source>
        <dbReference type="ARBA" id="ARBA00022827"/>
    </source>
</evidence>
<organism evidence="16">
    <name type="scientific">Thermohahella caldifontis</name>
    <dbReference type="NCBI Taxonomy" id="3142973"/>
    <lineage>
        <taxon>Bacteria</taxon>
        <taxon>Pseudomonadati</taxon>
        <taxon>Pseudomonadota</taxon>
        <taxon>Gammaproteobacteria</taxon>
        <taxon>Oceanospirillales</taxon>
        <taxon>Hahellaceae</taxon>
        <taxon>Thermohahella</taxon>
    </lineage>
</organism>
<dbReference type="InterPro" id="IPR018394">
    <property type="entry name" value="DNA_photolyase_1_CS_C"/>
</dbReference>
<dbReference type="Pfam" id="PF00875">
    <property type="entry name" value="DNA_photolyase"/>
    <property type="match status" value="1"/>
</dbReference>
<dbReference type="PANTHER" id="PTHR11455:SF9">
    <property type="entry name" value="CRYPTOCHROME CIRCADIAN CLOCK 5 ISOFORM X1"/>
    <property type="match status" value="1"/>
</dbReference>
<evidence type="ECO:0000256" key="7">
    <source>
        <dbReference type="ARBA" id="ARBA00022991"/>
    </source>
</evidence>
<dbReference type="Pfam" id="PF03441">
    <property type="entry name" value="FAD_binding_7"/>
    <property type="match status" value="1"/>
</dbReference>
<dbReference type="Gene3D" id="1.10.579.10">
    <property type="entry name" value="DNA Cyclobutane Dipyrimidine Photolyase, subunit A, domain 3"/>
    <property type="match status" value="1"/>
</dbReference>
<evidence type="ECO:0000256" key="5">
    <source>
        <dbReference type="ARBA" id="ARBA00022630"/>
    </source>
</evidence>
<evidence type="ECO:0000256" key="4">
    <source>
        <dbReference type="ARBA" id="ARBA00014046"/>
    </source>
</evidence>
<evidence type="ECO:0000256" key="12">
    <source>
        <dbReference type="PIRSR" id="PIRSR602081-1"/>
    </source>
</evidence>
<feature type="site" description="Electron transfer via tryptophanyl radical" evidence="13">
    <location>
        <position position="382"/>
    </location>
</feature>
<dbReference type="InterPro" id="IPR036134">
    <property type="entry name" value="Crypto/Photolyase_FAD-like_sf"/>
</dbReference>
<feature type="binding site" evidence="12">
    <location>
        <begin position="232"/>
        <end position="236"/>
    </location>
    <ligand>
        <name>FAD</name>
        <dbReference type="ChEBI" id="CHEBI:57692"/>
    </ligand>
</feature>
<comment type="cofactor">
    <cofactor evidence="1">
        <name>(6R)-5,10-methylene-5,6,7,8-tetrahydrofolate</name>
        <dbReference type="ChEBI" id="CHEBI:15636"/>
    </cofactor>
</comment>